<feature type="domain" description="MatP N-terminal" evidence="6">
    <location>
        <begin position="2"/>
        <end position="85"/>
    </location>
</feature>
<dbReference type="InterPro" id="IPR013321">
    <property type="entry name" value="Arc_rbn_hlx_hlx"/>
</dbReference>
<dbReference type="HAMAP" id="MF_01073">
    <property type="entry name" value="MatP"/>
    <property type="match status" value="1"/>
</dbReference>
<evidence type="ECO:0000313" key="8">
    <source>
        <dbReference type="EMBL" id="TFV10860.1"/>
    </source>
</evidence>
<dbReference type="GO" id="GO:0005737">
    <property type="term" value="C:cytoplasm"/>
    <property type="evidence" value="ECO:0007669"/>
    <property type="project" value="UniProtKB-SubCell"/>
</dbReference>
<dbReference type="InterPro" id="IPR035375">
    <property type="entry name" value="MatP_C"/>
</dbReference>
<evidence type="ECO:0000256" key="2">
    <source>
        <dbReference type="ARBA" id="ARBA00022618"/>
    </source>
</evidence>
<comment type="subcellular location">
    <subcellularLocation>
        <location evidence="5">Cytoplasm</location>
    </subcellularLocation>
</comment>
<feature type="domain" description="MatP C-terminal ribbon-helix-helix" evidence="7">
    <location>
        <begin position="88"/>
        <end position="147"/>
    </location>
</feature>
<name>A0A4Y9K1G9_9PAST</name>
<evidence type="ECO:0000256" key="3">
    <source>
        <dbReference type="ARBA" id="ARBA00023125"/>
    </source>
</evidence>
<dbReference type="Pfam" id="PF06303">
    <property type="entry name" value="MatP"/>
    <property type="match status" value="1"/>
</dbReference>
<sequence length="149" mass="18064">MRYQKLDIQEANWKWKYLLKKYREGENVTKHQEESLIELKMQLLTTLQHSPQEIERWIKAEMPADQRRKMRQSIRARRKRFFNAEKQSTRKKSIDLTYASWKRLSELATELEMTLSETVLYLIDELENNTIYTEQVGKIKDNLKALLKE</sequence>
<proteinExistence type="inferred from homology"/>
<reference evidence="8 9" key="1">
    <citation type="submission" date="2019-03" db="EMBL/GenBank/DDBJ databases">
        <title>Diversity of the mouse oral microbiome.</title>
        <authorList>
            <person name="Joseph S."/>
            <person name="Aduse-Opoku J."/>
            <person name="Curtis M."/>
            <person name="Wade W."/>
            <person name="Hashim A."/>
        </authorList>
    </citation>
    <scope>NUCLEOTIDE SEQUENCE [LARGE SCALE GENOMIC DNA]</scope>
    <source>
        <strain evidence="8 9">WT12</strain>
    </source>
</reference>
<dbReference type="GO" id="GO:0051301">
    <property type="term" value="P:cell division"/>
    <property type="evidence" value="ECO:0007669"/>
    <property type="project" value="UniProtKB-UniRule"/>
</dbReference>
<dbReference type="EMBL" id="SPPA01000010">
    <property type="protein sequence ID" value="TFV10860.1"/>
    <property type="molecule type" value="Genomic_DNA"/>
</dbReference>
<evidence type="ECO:0000256" key="1">
    <source>
        <dbReference type="ARBA" id="ARBA00022490"/>
    </source>
</evidence>
<dbReference type="Gene3D" id="1.10.1220.10">
    <property type="entry name" value="Met repressor-like"/>
    <property type="match status" value="1"/>
</dbReference>
<evidence type="ECO:0000313" key="9">
    <source>
        <dbReference type="Proteomes" id="UP000297396"/>
    </source>
</evidence>
<evidence type="ECO:0000256" key="5">
    <source>
        <dbReference type="HAMAP-Rule" id="MF_01073"/>
    </source>
</evidence>
<accession>A0A4Y9K1G9</accession>
<keyword evidence="1 5" id="KW-0963">Cytoplasm</keyword>
<evidence type="ECO:0000256" key="4">
    <source>
        <dbReference type="ARBA" id="ARBA00023306"/>
    </source>
</evidence>
<dbReference type="InterPro" id="IPR009390">
    <property type="entry name" value="MatP"/>
</dbReference>
<dbReference type="RefSeq" id="WP_135055872.1">
    <property type="nucleotide sequence ID" value="NZ_JADGLC010000010.1"/>
</dbReference>
<dbReference type="GO" id="GO:0006355">
    <property type="term" value="P:regulation of DNA-templated transcription"/>
    <property type="evidence" value="ECO:0007669"/>
    <property type="project" value="InterPro"/>
</dbReference>
<dbReference type="Pfam" id="PF17414">
    <property type="entry name" value="MatP_C"/>
    <property type="match status" value="1"/>
</dbReference>
<keyword evidence="2 5" id="KW-0132">Cell division</keyword>
<dbReference type="GO" id="GO:0043565">
    <property type="term" value="F:sequence-specific DNA binding"/>
    <property type="evidence" value="ECO:0007669"/>
    <property type="project" value="UniProtKB-UniRule"/>
</dbReference>
<dbReference type="Gene3D" id="1.20.1270.380">
    <property type="entry name" value="MatP, N-terminal domain"/>
    <property type="match status" value="1"/>
</dbReference>
<comment type="similarity">
    <text evidence="5">Belongs to the MatP family.</text>
</comment>
<dbReference type="InterPro" id="IPR038339">
    <property type="entry name" value="MatP_N_sf"/>
</dbReference>
<comment type="subunit">
    <text evidence="5">Homodimer.</text>
</comment>
<keyword evidence="4 5" id="KW-0131">Cell cycle</keyword>
<comment type="function">
    <text evidence="5">Required for spatial organization of the terminus region of the chromosome (Ter macrodomain) during the cell cycle. Prevents early segregation of duplicated Ter macrodomains during cell division. Binds specifically to matS, which is a 13 bp signature motif repeated within the Ter macrodomain.</text>
</comment>
<dbReference type="OrthoDB" id="5814691at2"/>
<dbReference type="NCBIfam" id="NF003471">
    <property type="entry name" value="PRK05097.1"/>
    <property type="match status" value="1"/>
</dbReference>
<organism evidence="8 9">
    <name type="scientific">Muribacter muris</name>
    <dbReference type="NCBI Taxonomy" id="67855"/>
    <lineage>
        <taxon>Bacteria</taxon>
        <taxon>Pseudomonadati</taxon>
        <taxon>Pseudomonadota</taxon>
        <taxon>Gammaproteobacteria</taxon>
        <taxon>Pasteurellales</taxon>
        <taxon>Pasteurellaceae</taxon>
        <taxon>Muribacter</taxon>
    </lineage>
</organism>
<dbReference type="AlphaFoldDB" id="A0A4Y9K1G9"/>
<protein>
    <recommendedName>
        <fullName evidence="5">Macrodomain Ter protein</fullName>
    </recommendedName>
</protein>
<dbReference type="InterPro" id="IPR035087">
    <property type="entry name" value="MatP_N"/>
</dbReference>
<gene>
    <name evidence="5 8" type="primary">matP</name>
    <name evidence="8" type="ORF">E4T80_05590</name>
</gene>
<evidence type="ECO:0000259" key="6">
    <source>
        <dbReference type="Pfam" id="PF06303"/>
    </source>
</evidence>
<evidence type="ECO:0000259" key="7">
    <source>
        <dbReference type="Pfam" id="PF17414"/>
    </source>
</evidence>
<dbReference type="Proteomes" id="UP000297396">
    <property type="component" value="Unassembled WGS sequence"/>
</dbReference>
<comment type="caution">
    <text evidence="8">The sequence shown here is derived from an EMBL/GenBank/DDBJ whole genome shotgun (WGS) entry which is preliminary data.</text>
</comment>
<keyword evidence="3 5" id="KW-0238">DNA-binding</keyword>